<accession>A0AAE1KPJ2</accession>
<proteinExistence type="predicted"/>
<dbReference type="EMBL" id="JAWQEG010001511">
    <property type="protein sequence ID" value="KAK3878978.1"/>
    <property type="molecule type" value="Genomic_DNA"/>
</dbReference>
<evidence type="ECO:0000313" key="2">
    <source>
        <dbReference type="Proteomes" id="UP001286313"/>
    </source>
</evidence>
<name>A0AAE1KPJ2_PETCI</name>
<comment type="caution">
    <text evidence="1">The sequence shown here is derived from an EMBL/GenBank/DDBJ whole genome shotgun (WGS) entry which is preliminary data.</text>
</comment>
<dbReference type="Proteomes" id="UP001286313">
    <property type="component" value="Unassembled WGS sequence"/>
</dbReference>
<gene>
    <name evidence="1" type="ORF">Pcinc_016422</name>
</gene>
<reference evidence="1" key="1">
    <citation type="submission" date="2023-10" db="EMBL/GenBank/DDBJ databases">
        <title>Genome assemblies of two species of porcelain crab, Petrolisthes cinctipes and Petrolisthes manimaculis (Anomura: Porcellanidae).</title>
        <authorList>
            <person name="Angst P."/>
        </authorList>
    </citation>
    <scope>NUCLEOTIDE SEQUENCE</scope>
    <source>
        <strain evidence="1">PB745_01</strain>
        <tissue evidence="1">Gill</tissue>
    </source>
</reference>
<sequence>MLYWRLEFPQSTVTADGWIQIIEGLHQEGVKVHLLWLPNYSTTQEQRLYDLATHKLGAMFKRMDFTAWEQ</sequence>
<dbReference type="AlphaFoldDB" id="A0AAE1KPJ2"/>
<organism evidence="1 2">
    <name type="scientific">Petrolisthes cinctipes</name>
    <name type="common">Flat porcelain crab</name>
    <dbReference type="NCBI Taxonomy" id="88211"/>
    <lineage>
        <taxon>Eukaryota</taxon>
        <taxon>Metazoa</taxon>
        <taxon>Ecdysozoa</taxon>
        <taxon>Arthropoda</taxon>
        <taxon>Crustacea</taxon>
        <taxon>Multicrustacea</taxon>
        <taxon>Malacostraca</taxon>
        <taxon>Eumalacostraca</taxon>
        <taxon>Eucarida</taxon>
        <taxon>Decapoda</taxon>
        <taxon>Pleocyemata</taxon>
        <taxon>Anomura</taxon>
        <taxon>Galatheoidea</taxon>
        <taxon>Porcellanidae</taxon>
        <taxon>Petrolisthes</taxon>
    </lineage>
</organism>
<protein>
    <submittedName>
        <fullName evidence="1">Uncharacterized protein</fullName>
    </submittedName>
</protein>
<evidence type="ECO:0000313" key="1">
    <source>
        <dbReference type="EMBL" id="KAK3878978.1"/>
    </source>
</evidence>
<keyword evidence="2" id="KW-1185">Reference proteome</keyword>